<keyword evidence="2" id="KW-1185">Reference proteome</keyword>
<evidence type="ECO:0000313" key="2">
    <source>
        <dbReference type="Proteomes" id="UP000024284"/>
    </source>
</evidence>
<dbReference type="OrthoDB" id="7480088at2"/>
<gene>
    <name evidence="1" type="ORF">BV98_000562</name>
</gene>
<sequence>MSDLISCMGCADMQQGVPEAALPDGWDAMRIPGFEPAYFCGGCVDGGMMEQYRAQQGLPRRARWRFPNGFMALYRPAAKQVLLATADGMAEISEREAEQLVAAIAAALAVRGLAEQLTVEARR</sequence>
<evidence type="ECO:0000313" key="1">
    <source>
        <dbReference type="EMBL" id="KFG91704.1"/>
    </source>
</evidence>
<comment type="caution">
    <text evidence="1">The sequence shown here is derived from an EMBL/GenBank/DDBJ whole genome shotgun (WGS) entry which is preliminary data.</text>
</comment>
<dbReference type="AlphaFoldDB" id="A0A086PE86"/>
<proteinExistence type="predicted"/>
<reference evidence="1" key="1">
    <citation type="submission" date="2014-08" db="EMBL/GenBank/DDBJ databases">
        <title>Draft genome sequences of Sphingobium herbicidovorans.</title>
        <authorList>
            <person name="Gan H.M."/>
            <person name="Gan H.Y."/>
            <person name="Savka M.A."/>
        </authorList>
    </citation>
    <scope>NUCLEOTIDE SEQUENCE [LARGE SCALE GENOMIC DNA]</scope>
    <source>
        <strain evidence="1">NBRC 16415</strain>
    </source>
</reference>
<dbReference type="EMBL" id="JFZA02000002">
    <property type="protein sequence ID" value="KFG91704.1"/>
    <property type="molecule type" value="Genomic_DNA"/>
</dbReference>
<accession>A0A086PE86</accession>
<protein>
    <submittedName>
        <fullName evidence="1">Uncharacterized protein</fullName>
    </submittedName>
</protein>
<dbReference type="RefSeq" id="WP_037462589.1">
    <property type="nucleotide sequence ID" value="NZ_BCZD01000018.1"/>
</dbReference>
<organism evidence="1 2">
    <name type="scientific">Sphingobium herbicidovorans (strain ATCC 700291 / DSM 11019 / CCUG 56400 / KCTC 2939 / LMG 18315 / NBRC 16415 / MH)</name>
    <name type="common">Sphingomonas herbicidovorans</name>
    <dbReference type="NCBI Taxonomy" id="1219045"/>
    <lineage>
        <taxon>Bacteria</taxon>
        <taxon>Pseudomonadati</taxon>
        <taxon>Pseudomonadota</taxon>
        <taxon>Alphaproteobacteria</taxon>
        <taxon>Sphingomonadales</taxon>
        <taxon>Sphingomonadaceae</taxon>
        <taxon>Sphingobium</taxon>
    </lineage>
</organism>
<dbReference type="Proteomes" id="UP000024284">
    <property type="component" value="Unassembled WGS sequence"/>
</dbReference>
<dbReference type="PATRIC" id="fig|1219045.3.peg.573"/>
<dbReference type="STRING" id="76947.GCA_002080435_02385"/>
<name>A0A086PE86_SPHHM</name>